<dbReference type="PANTHER" id="PTHR30217:SF11">
    <property type="entry name" value="UBIQUINONE BIOSYNTHESIS PROTEIN UBIV"/>
    <property type="match status" value="1"/>
</dbReference>
<dbReference type="Pfam" id="PF01136">
    <property type="entry name" value="Peptidase_U32"/>
    <property type="match status" value="1"/>
</dbReference>
<feature type="binding site" evidence="1">
    <location>
        <position position="193"/>
    </location>
    <ligand>
        <name>[4Fe-4S] cluster</name>
        <dbReference type="ChEBI" id="CHEBI:49883"/>
    </ligand>
</feature>
<organism evidence="2 3">
    <name type="scientific">Candidatus Thiodiazotropha taylori</name>
    <dbReference type="NCBI Taxonomy" id="2792791"/>
    <lineage>
        <taxon>Bacteria</taxon>
        <taxon>Pseudomonadati</taxon>
        <taxon>Pseudomonadota</taxon>
        <taxon>Gammaproteobacteria</taxon>
        <taxon>Chromatiales</taxon>
        <taxon>Sedimenticolaceae</taxon>
        <taxon>Candidatus Thiodiazotropha</taxon>
    </lineage>
</organism>
<sequence>MTMNPKLSLGPVLFYWSRDTLFDFYDQAAEMPVDIIYLGETVCSKRRSLGTKEWIELAVRLSRQSDKEIVLSTLALIEAESELKTLRRLCNNGRFMIEANDIGAVQILSKKGIPFTTGPSINIYNSASLDLLASKGLKRWVLPIELSNLTLRQIQMRRPVGIETEVFCYGRMPLTLSARCFTARSHNLPKDDCQYKCIDYPDGRLLSTQEQQPFLALNGIQTVSAKTCNLLPELPLLKELQVDVLRISPQSSYTGKIVDAFHTALMNEGVSDLGKYTPLGSCNGYWHGVDGQAELNSSGIR</sequence>
<dbReference type="Proteomes" id="UP000770889">
    <property type="component" value="Unassembled WGS sequence"/>
</dbReference>
<evidence type="ECO:0000313" key="2">
    <source>
        <dbReference type="EMBL" id="MBT2990482.1"/>
    </source>
</evidence>
<comment type="similarity">
    <text evidence="1">Belongs to the peptidase U32 family. UbiV subfamily.</text>
</comment>
<comment type="caution">
    <text evidence="2">The sequence shown here is derived from an EMBL/GenBank/DDBJ whole genome shotgun (WGS) entry which is preliminary data.</text>
</comment>
<dbReference type="AlphaFoldDB" id="A0A944QUT6"/>
<dbReference type="InterPro" id="IPR043693">
    <property type="entry name" value="UbiV"/>
</dbReference>
<gene>
    <name evidence="1" type="primary">ubiV</name>
    <name evidence="2" type="ORF">KME65_16110</name>
</gene>
<dbReference type="HAMAP" id="MF_02233">
    <property type="entry name" value="UbiV"/>
    <property type="match status" value="1"/>
</dbReference>
<protein>
    <recommendedName>
        <fullName evidence="1">Ubiquinone biosynthesis protein UbiV</fullName>
    </recommendedName>
</protein>
<dbReference type="GO" id="GO:0051539">
    <property type="term" value="F:4 iron, 4 sulfur cluster binding"/>
    <property type="evidence" value="ECO:0007669"/>
    <property type="project" value="UniProtKB-UniRule"/>
</dbReference>
<name>A0A944QUT6_9GAMM</name>
<feature type="binding site" evidence="1">
    <location>
        <position position="180"/>
    </location>
    <ligand>
        <name>[4Fe-4S] cluster</name>
        <dbReference type="ChEBI" id="CHEBI:49883"/>
    </ligand>
</feature>
<comment type="subunit">
    <text evidence="1">Forms a heterodimer with UbiU.</text>
</comment>
<keyword evidence="1" id="KW-0831">Ubiquinone biosynthesis</keyword>
<keyword evidence="1" id="KW-0408">Iron</keyword>
<dbReference type="InterPro" id="IPR001539">
    <property type="entry name" value="Peptidase_U32"/>
</dbReference>
<dbReference type="GO" id="GO:0046872">
    <property type="term" value="F:metal ion binding"/>
    <property type="evidence" value="ECO:0007669"/>
    <property type="project" value="UniProtKB-KW"/>
</dbReference>
<keyword evidence="1" id="KW-0411">Iron-sulfur</keyword>
<dbReference type="PANTHER" id="PTHR30217">
    <property type="entry name" value="PEPTIDASE U32 FAMILY"/>
    <property type="match status" value="1"/>
</dbReference>
<comment type="cofactor">
    <cofactor evidence="1">
        <name>[4Fe-4S] cluster</name>
        <dbReference type="ChEBI" id="CHEBI:49883"/>
    </cofactor>
</comment>
<feature type="binding site" evidence="1">
    <location>
        <position position="43"/>
    </location>
    <ligand>
        <name>[4Fe-4S] cluster</name>
        <dbReference type="ChEBI" id="CHEBI:49883"/>
    </ligand>
</feature>
<keyword evidence="1" id="KW-0004">4Fe-4S</keyword>
<dbReference type="GO" id="GO:0006744">
    <property type="term" value="P:ubiquinone biosynthetic process"/>
    <property type="evidence" value="ECO:0007669"/>
    <property type="project" value="UniProtKB-UniRule"/>
</dbReference>
<comment type="pathway">
    <text evidence="1">Cofactor biosynthesis; ubiquinone biosynthesis.</text>
</comment>
<evidence type="ECO:0000256" key="1">
    <source>
        <dbReference type="HAMAP-Rule" id="MF_02233"/>
    </source>
</evidence>
<dbReference type="NCBIfam" id="NF011991">
    <property type="entry name" value="PRK15447.1"/>
    <property type="match status" value="1"/>
</dbReference>
<proteinExistence type="inferred from homology"/>
<evidence type="ECO:0000313" key="3">
    <source>
        <dbReference type="Proteomes" id="UP000770889"/>
    </source>
</evidence>
<dbReference type="EMBL" id="JAHHGM010000017">
    <property type="protein sequence ID" value="MBT2990482.1"/>
    <property type="molecule type" value="Genomic_DNA"/>
</dbReference>
<dbReference type="InterPro" id="IPR051454">
    <property type="entry name" value="RNA/ubiquinone_mod_enzymes"/>
</dbReference>
<keyword evidence="1" id="KW-0479">Metal-binding</keyword>
<accession>A0A944QUT6</accession>
<feature type="binding site" evidence="1">
    <location>
        <position position="197"/>
    </location>
    <ligand>
        <name>[4Fe-4S] cluster</name>
        <dbReference type="ChEBI" id="CHEBI:49883"/>
    </ligand>
</feature>
<reference evidence="2 3" key="1">
    <citation type="submission" date="2021-05" db="EMBL/GenBank/DDBJ databases">
        <title>Genetic and Functional Diversity in Clade A Lucinid endosymbionts from the Bahamas.</title>
        <authorList>
            <person name="Giani N.M."/>
            <person name="Engel A.S."/>
            <person name="Campbell B.J."/>
        </authorList>
    </citation>
    <scope>NUCLEOTIDE SEQUENCE [LARGE SCALE GENOMIC DNA]</scope>
    <source>
        <strain evidence="2">LUC16012Gg_MoonRockCtena</strain>
    </source>
</reference>
<comment type="function">
    <text evidence="1">Required for O(2)-independent ubiquinone (coenzyme Q) biosynthesis. Together with UbiU, is essential for the C6-hydroxylation reaction in the oxygen-independent ubiquinone biosynthesis pathway.</text>
</comment>